<evidence type="ECO:0000259" key="5">
    <source>
        <dbReference type="SMART" id="SM00856"/>
    </source>
</evidence>
<dbReference type="SUPFAM" id="SSF101148">
    <property type="entry name" value="Plant invertase/pectin methylesterase inhibitor"/>
    <property type="match status" value="1"/>
</dbReference>
<gene>
    <name evidence="6" type="ORF">OLC1_LOCUS12722</name>
</gene>
<dbReference type="Pfam" id="PF04043">
    <property type="entry name" value="PMEI"/>
    <property type="match status" value="1"/>
</dbReference>
<dbReference type="NCBIfam" id="TIGR01614">
    <property type="entry name" value="PME_inhib"/>
    <property type="match status" value="1"/>
</dbReference>
<sequence length="178" mass="19929">MDCRFLKQFMLVISVAALTITPSYSITHEILYSICSQTQNEETCIQVLESDPRTRSSTLPQLSLISINLTRKQAQENHLVFTSLRNNATSPSLKVAYERCRTLYKQMLSNINVAYQLAKQGKYKDIDQLGKAQDFAYKCENGVPPESKTAGYTMKMLITCQSSASVNAFIASQPPARS</sequence>
<protein>
    <submittedName>
        <fullName evidence="6">OLC1v1002106C1</fullName>
    </submittedName>
</protein>
<dbReference type="GO" id="GO:0046910">
    <property type="term" value="F:pectinesterase inhibitor activity"/>
    <property type="evidence" value="ECO:0007669"/>
    <property type="project" value="InterPro"/>
</dbReference>
<organism evidence="6 7">
    <name type="scientific">Oldenlandia corymbosa var. corymbosa</name>
    <dbReference type="NCBI Taxonomy" id="529605"/>
    <lineage>
        <taxon>Eukaryota</taxon>
        <taxon>Viridiplantae</taxon>
        <taxon>Streptophyta</taxon>
        <taxon>Embryophyta</taxon>
        <taxon>Tracheophyta</taxon>
        <taxon>Spermatophyta</taxon>
        <taxon>Magnoliopsida</taxon>
        <taxon>eudicotyledons</taxon>
        <taxon>Gunneridae</taxon>
        <taxon>Pentapetalae</taxon>
        <taxon>asterids</taxon>
        <taxon>lamiids</taxon>
        <taxon>Gentianales</taxon>
        <taxon>Rubiaceae</taxon>
        <taxon>Rubioideae</taxon>
        <taxon>Spermacoceae</taxon>
        <taxon>Hedyotis-Oldenlandia complex</taxon>
        <taxon>Oldenlandia</taxon>
    </lineage>
</organism>
<feature type="signal peptide" evidence="4">
    <location>
        <begin position="1"/>
        <end position="25"/>
    </location>
</feature>
<dbReference type="AlphaFoldDB" id="A0AAV1D7K1"/>
<evidence type="ECO:0000256" key="4">
    <source>
        <dbReference type="SAM" id="SignalP"/>
    </source>
</evidence>
<keyword evidence="2" id="KW-1015">Disulfide bond</keyword>
<evidence type="ECO:0000313" key="6">
    <source>
        <dbReference type="EMBL" id="CAI9103593.1"/>
    </source>
</evidence>
<dbReference type="EMBL" id="OX459121">
    <property type="protein sequence ID" value="CAI9103593.1"/>
    <property type="molecule type" value="Genomic_DNA"/>
</dbReference>
<evidence type="ECO:0000256" key="1">
    <source>
        <dbReference type="ARBA" id="ARBA00022729"/>
    </source>
</evidence>
<proteinExistence type="inferred from homology"/>
<dbReference type="Proteomes" id="UP001161247">
    <property type="component" value="Chromosome 4"/>
</dbReference>
<evidence type="ECO:0000256" key="2">
    <source>
        <dbReference type="ARBA" id="ARBA00023157"/>
    </source>
</evidence>
<accession>A0AAV1D7K1</accession>
<dbReference type="CDD" id="cd15797">
    <property type="entry name" value="PMEI"/>
    <property type="match status" value="1"/>
</dbReference>
<dbReference type="PANTHER" id="PTHR36710">
    <property type="entry name" value="PECTINESTERASE INHIBITOR-LIKE"/>
    <property type="match status" value="1"/>
</dbReference>
<evidence type="ECO:0000313" key="7">
    <source>
        <dbReference type="Proteomes" id="UP001161247"/>
    </source>
</evidence>
<dbReference type="InterPro" id="IPR035513">
    <property type="entry name" value="Invertase/methylesterase_inhib"/>
</dbReference>
<dbReference type="Gene3D" id="1.20.140.40">
    <property type="entry name" value="Invertase/pectin methylesterase inhibitor family protein"/>
    <property type="match status" value="1"/>
</dbReference>
<dbReference type="SMART" id="SM00856">
    <property type="entry name" value="PMEI"/>
    <property type="match status" value="1"/>
</dbReference>
<dbReference type="InterPro" id="IPR006501">
    <property type="entry name" value="Pectinesterase_inhib_dom"/>
</dbReference>
<feature type="chain" id="PRO_5043965081" evidence="4">
    <location>
        <begin position="26"/>
        <end position="178"/>
    </location>
</feature>
<comment type="similarity">
    <text evidence="3">Belongs to the PMEI family.</text>
</comment>
<keyword evidence="7" id="KW-1185">Reference proteome</keyword>
<reference evidence="6" key="1">
    <citation type="submission" date="2023-03" db="EMBL/GenBank/DDBJ databases">
        <authorList>
            <person name="Julca I."/>
        </authorList>
    </citation>
    <scope>NUCLEOTIDE SEQUENCE</scope>
</reference>
<dbReference type="InterPro" id="IPR052421">
    <property type="entry name" value="PCW_Enzyme_Inhibitor"/>
</dbReference>
<keyword evidence="1 4" id="KW-0732">Signal</keyword>
<evidence type="ECO:0000256" key="3">
    <source>
        <dbReference type="ARBA" id="ARBA00038471"/>
    </source>
</evidence>
<dbReference type="PANTHER" id="PTHR36710:SF18">
    <property type="entry name" value="PECTINESTERASE INHIBITOR 5-RELATED"/>
    <property type="match status" value="1"/>
</dbReference>
<dbReference type="InterPro" id="IPR034086">
    <property type="entry name" value="PMEI_plant"/>
</dbReference>
<feature type="domain" description="Pectinesterase inhibitor" evidence="5">
    <location>
        <begin position="26"/>
        <end position="166"/>
    </location>
</feature>
<name>A0AAV1D7K1_OLDCO</name>